<evidence type="ECO:0000313" key="3">
    <source>
        <dbReference type="EMBL" id="PAV09225.1"/>
    </source>
</evidence>
<proteinExistence type="predicted"/>
<dbReference type="AlphaFoldDB" id="A0AAX0Q7Q9"/>
<evidence type="ECO:0000259" key="2">
    <source>
        <dbReference type="Pfam" id="PF03703"/>
    </source>
</evidence>
<feature type="domain" description="YdbS-like PH" evidence="2">
    <location>
        <begin position="85"/>
        <end position="160"/>
    </location>
</feature>
<keyword evidence="1" id="KW-1133">Transmembrane helix</keyword>
<dbReference type="PANTHER" id="PTHR34473">
    <property type="entry name" value="UPF0699 TRANSMEMBRANE PROTEIN YDBS"/>
    <property type="match status" value="1"/>
</dbReference>
<evidence type="ECO:0000256" key="1">
    <source>
        <dbReference type="SAM" id="Phobius"/>
    </source>
</evidence>
<dbReference type="Proteomes" id="UP000243820">
    <property type="component" value="Unassembled WGS sequence"/>
</dbReference>
<dbReference type="Pfam" id="PF03703">
    <property type="entry name" value="bPH_2"/>
    <property type="match status" value="1"/>
</dbReference>
<keyword evidence="1" id="KW-0472">Membrane</keyword>
<gene>
    <name evidence="3" type="ORF">ASJ83_08265</name>
</gene>
<accession>A0AAX0Q7Q9</accession>
<feature type="transmembrane region" description="Helical" evidence="1">
    <location>
        <begin position="26"/>
        <end position="49"/>
    </location>
</feature>
<keyword evidence="1" id="KW-0812">Transmembrane</keyword>
<dbReference type="InterPro" id="IPR005182">
    <property type="entry name" value="YdbS-like_PH"/>
</dbReference>
<reference evidence="3 4" key="1">
    <citation type="journal article" date="2017" name="BMC Genomics">
        <title>Genomic analysis of methanogenic archaea reveals a shift towards energy conservation.</title>
        <authorList>
            <person name="Gilmore S.P."/>
            <person name="Henske J.K."/>
            <person name="Sexton J.A."/>
            <person name="Solomon K.V."/>
            <person name="Seppala S."/>
            <person name="Yoo J.I."/>
            <person name="Huyett L.M."/>
            <person name="Pressman A."/>
            <person name="Cogan J.Z."/>
            <person name="Kivenson V."/>
            <person name="Peng X."/>
            <person name="Tan Y."/>
            <person name="Valentine D.L."/>
            <person name="O'Malley M.A."/>
        </authorList>
    </citation>
    <scope>NUCLEOTIDE SEQUENCE [LARGE SCALE GENOMIC DNA]</scope>
    <source>
        <strain evidence="3 4">XII</strain>
    </source>
</reference>
<organism evidence="3 4">
    <name type="scientific">Methanocorpusculum parvum</name>
    <dbReference type="NCBI Taxonomy" id="2193"/>
    <lineage>
        <taxon>Archaea</taxon>
        <taxon>Methanobacteriati</taxon>
        <taxon>Methanobacteriota</taxon>
        <taxon>Stenosarchaea group</taxon>
        <taxon>Methanomicrobia</taxon>
        <taxon>Methanomicrobiales</taxon>
        <taxon>Methanocorpusculaceae</taxon>
        <taxon>Methanocorpusculum</taxon>
    </lineage>
</organism>
<keyword evidence="4" id="KW-1185">Reference proteome</keyword>
<sequence>MYLPVYLILMVKLGENFKPEAKYTSYLALASVAAVILIWACCVGWVYFVALGEPVFVLIGQISLGVLAGIVIFVLIWSRLYYVSVVYHLNDTEMTWKRGVWFRKTGIVPYNRITNVDIVQGPVMRMFGISNLKIETAGGNAGKSSAEIQLEGIADPEPLRAMIMDFVRGNAPSPAATGVDFGRRSAPADMQALLAEVTAIRKLLEAERK</sequence>
<dbReference type="PANTHER" id="PTHR34473:SF2">
    <property type="entry name" value="UPF0699 TRANSMEMBRANE PROTEIN YDBT"/>
    <property type="match status" value="1"/>
</dbReference>
<name>A0AAX0Q7Q9_9EURY</name>
<evidence type="ECO:0000313" key="4">
    <source>
        <dbReference type="Proteomes" id="UP000243820"/>
    </source>
</evidence>
<comment type="caution">
    <text evidence="3">The sequence shown here is derived from an EMBL/GenBank/DDBJ whole genome shotgun (WGS) entry which is preliminary data.</text>
</comment>
<feature type="transmembrane region" description="Helical" evidence="1">
    <location>
        <begin position="55"/>
        <end position="77"/>
    </location>
</feature>
<protein>
    <recommendedName>
        <fullName evidence="2">YdbS-like PH domain-containing protein</fullName>
    </recommendedName>
</protein>
<dbReference type="EMBL" id="LMVO01000020">
    <property type="protein sequence ID" value="PAV09225.1"/>
    <property type="molecule type" value="Genomic_DNA"/>
</dbReference>